<feature type="region of interest" description="Disordered" evidence="1">
    <location>
        <begin position="1"/>
        <end position="50"/>
    </location>
</feature>
<organism evidence="2 3">
    <name type="scientific">Scophthalmus maximus</name>
    <name type="common">Turbot</name>
    <name type="synonym">Psetta maxima</name>
    <dbReference type="NCBI Taxonomy" id="52904"/>
    <lineage>
        <taxon>Eukaryota</taxon>
        <taxon>Metazoa</taxon>
        <taxon>Chordata</taxon>
        <taxon>Craniata</taxon>
        <taxon>Vertebrata</taxon>
        <taxon>Euteleostomi</taxon>
        <taxon>Actinopterygii</taxon>
        <taxon>Neopterygii</taxon>
        <taxon>Teleostei</taxon>
        <taxon>Neoteleostei</taxon>
        <taxon>Acanthomorphata</taxon>
        <taxon>Carangaria</taxon>
        <taxon>Pleuronectiformes</taxon>
        <taxon>Pleuronectoidei</taxon>
        <taxon>Scophthalmidae</taxon>
        <taxon>Scophthalmus</taxon>
    </lineage>
</organism>
<evidence type="ECO:0000313" key="3">
    <source>
        <dbReference type="Proteomes" id="UP000246464"/>
    </source>
</evidence>
<name>A0A2U9C7J8_SCOMX</name>
<feature type="compositionally biased region" description="Basic and acidic residues" evidence="1">
    <location>
        <begin position="29"/>
        <end position="49"/>
    </location>
</feature>
<dbReference type="AlphaFoldDB" id="A0A2U9C7J8"/>
<evidence type="ECO:0000256" key="1">
    <source>
        <dbReference type="SAM" id="MobiDB-lite"/>
    </source>
</evidence>
<proteinExistence type="predicted"/>
<dbReference type="Proteomes" id="UP000246464">
    <property type="component" value="Chromosome 13"/>
</dbReference>
<protein>
    <submittedName>
        <fullName evidence="2">Uncharacterized protein</fullName>
    </submittedName>
</protein>
<reference evidence="2 3" key="1">
    <citation type="submission" date="2017-12" db="EMBL/GenBank/DDBJ databases">
        <title>Integrating genomic resources of turbot (Scophthalmus maximus) in depth evaluation of genetic and physical mapping variation across individuals.</title>
        <authorList>
            <person name="Martinez P."/>
        </authorList>
    </citation>
    <scope>NUCLEOTIDE SEQUENCE [LARGE SCALE GENOMIC DNA]</scope>
</reference>
<accession>A0A2U9C7J8</accession>
<gene>
    <name evidence="2" type="ORF">SMAX5B_019047</name>
</gene>
<sequence length="67" mass="7514">MRYCANHYGTPRGEQPSQVISPGPAALSRELRSYEGRQGGKEQGDEVKSSPEFICTQVMLRLNNKPY</sequence>
<keyword evidence="3" id="KW-1185">Reference proteome</keyword>
<evidence type="ECO:0000313" key="2">
    <source>
        <dbReference type="EMBL" id="AWP11696.1"/>
    </source>
</evidence>
<dbReference type="EMBL" id="CP026255">
    <property type="protein sequence ID" value="AWP11696.1"/>
    <property type="molecule type" value="Genomic_DNA"/>
</dbReference>